<evidence type="ECO:0000313" key="1">
    <source>
        <dbReference type="EMBL" id="SEH95692.1"/>
    </source>
</evidence>
<gene>
    <name evidence="1" type="ORF">BAZSYMA_ACONTIG00251_1</name>
</gene>
<dbReference type="AlphaFoldDB" id="A0A1H6MC63"/>
<proteinExistence type="predicted"/>
<evidence type="ECO:0000313" key="2">
    <source>
        <dbReference type="Proteomes" id="UP000198988"/>
    </source>
</evidence>
<dbReference type="EMBL" id="CDSC02000364">
    <property type="protein sequence ID" value="SEH95692.1"/>
    <property type="molecule type" value="Genomic_DNA"/>
</dbReference>
<sequence>MECYYNVVMTNKHHTCPFSHLILSGRCGCEFSAKDCVAEKEFGTCLNEDASNNCQSLYRHLRDNSDFVLKSHHQSNLSVGQQSKIKMGGLLALQEIISHSFVDTIDNITILVDAVKKEVGDFEKIPFSQLMPKIAKFKFRKR</sequence>
<dbReference type="Proteomes" id="UP000198988">
    <property type="component" value="Unassembled WGS sequence"/>
</dbReference>
<reference evidence="2" key="1">
    <citation type="submission" date="2016-06" db="EMBL/GenBank/DDBJ databases">
        <authorList>
            <person name="Petersen J."/>
            <person name="Sayavedra L."/>
        </authorList>
    </citation>
    <scope>NUCLEOTIDE SEQUENCE [LARGE SCALE GENOMIC DNA]</scope>
    <source>
        <strain evidence="2">BazSymA</strain>
    </source>
</reference>
<accession>A0A1H6MC63</accession>
<protein>
    <submittedName>
        <fullName evidence="1">Uncharacterized protein</fullName>
    </submittedName>
</protein>
<organism evidence="1 2">
    <name type="scientific">Bathymodiolus azoricus thioautotrophic gill symbiont</name>
    <dbReference type="NCBI Taxonomy" id="235205"/>
    <lineage>
        <taxon>Bacteria</taxon>
        <taxon>Pseudomonadati</taxon>
        <taxon>Pseudomonadota</taxon>
        <taxon>Gammaproteobacteria</taxon>
        <taxon>sulfur-oxidizing symbionts</taxon>
    </lineage>
</organism>
<name>A0A1H6MC63_9GAMM</name>